<gene>
    <name evidence="2" type="ORF">LL252_11720</name>
</gene>
<keyword evidence="1" id="KW-0812">Transmembrane</keyword>
<keyword evidence="1" id="KW-1133">Transmembrane helix</keyword>
<accession>A0A9Q3YNZ4</accession>
<dbReference type="RefSeq" id="WP_204426564.1">
    <property type="nucleotide sequence ID" value="NZ_ARXL01000017.1"/>
</dbReference>
<evidence type="ECO:0000256" key="1">
    <source>
        <dbReference type="SAM" id="Phobius"/>
    </source>
</evidence>
<organism evidence="2 3">
    <name type="scientific">Alloalcanivorax marinus</name>
    <dbReference type="NCBI Taxonomy" id="1177169"/>
    <lineage>
        <taxon>Bacteria</taxon>
        <taxon>Pseudomonadati</taxon>
        <taxon>Pseudomonadota</taxon>
        <taxon>Gammaproteobacteria</taxon>
        <taxon>Oceanospirillales</taxon>
        <taxon>Alcanivoracaceae</taxon>
        <taxon>Alloalcanivorax</taxon>
    </lineage>
</organism>
<proteinExistence type="predicted"/>
<keyword evidence="1" id="KW-0472">Membrane</keyword>
<evidence type="ECO:0000313" key="3">
    <source>
        <dbReference type="Proteomes" id="UP001108027"/>
    </source>
</evidence>
<evidence type="ECO:0008006" key="4">
    <source>
        <dbReference type="Google" id="ProtNLM"/>
    </source>
</evidence>
<evidence type="ECO:0000313" key="2">
    <source>
        <dbReference type="EMBL" id="MCC4309241.1"/>
    </source>
</evidence>
<name>A0A9Q3YNZ4_9GAMM</name>
<dbReference type="EMBL" id="JAJGNA010000013">
    <property type="protein sequence ID" value="MCC4309241.1"/>
    <property type="molecule type" value="Genomic_DNA"/>
</dbReference>
<feature type="transmembrane region" description="Helical" evidence="1">
    <location>
        <begin position="60"/>
        <end position="81"/>
    </location>
</feature>
<protein>
    <recommendedName>
        <fullName evidence="4">DUF3649 domain-containing protein</fullName>
    </recommendedName>
</protein>
<dbReference type="AlphaFoldDB" id="A0A9Q3YNZ4"/>
<sequence>MRGLLGTVLGLPLAMMLCGLLAAAVPVDWRQWLVPLMLLSLVIWAAVIVLAGLARRPWRLGAGLLAANGLAWLLLQTTPLYGGA</sequence>
<dbReference type="Proteomes" id="UP001108027">
    <property type="component" value="Unassembled WGS sequence"/>
</dbReference>
<keyword evidence="3" id="KW-1185">Reference proteome</keyword>
<reference evidence="2" key="1">
    <citation type="submission" date="2021-10" db="EMBL/GenBank/DDBJ databases">
        <title>The diversity and Nitrogen Metabolism of Culturable Nitrate-Utilizing Bacteria Within the Oxygen Minimum Zone of the Changjiang (Yangtze River)Estuary.</title>
        <authorList>
            <person name="Zhang D."/>
            <person name="Zheng J."/>
            <person name="Liu S."/>
            <person name="He W."/>
        </authorList>
    </citation>
    <scope>NUCLEOTIDE SEQUENCE</scope>
    <source>
        <strain evidence="2">FXH-223</strain>
    </source>
</reference>
<comment type="caution">
    <text evidence="2">The sequence shown here is derived from an EMBL/GenBank/DDBJ whole genome shotgun (WGS) entry which is preliminary data.</text>
</comment>
<feature type="transmembrane region" description="Helical" evidence="1">
    <location>
        <begin position="32"/>
        <end position="53"/>
    </location>
</feature>